<comment type="similarity">
    <text evidence="1">Belongs to the methyltransferase superfamily.</text>
</comment>
<dbReference type="Pfam" id="PF13847">
    <property type="entry name" value="Methyltransf_31"/>
    <property type="match status" value="1"/>
</dbReference>
<dbReference type="SUPFAM" id="SSF53335">
    <property type="entry name" value="S-adenosyl-L-methionine-dependent methyltransferases"/>
    <property type="match status" value="2"/>
</dbReference>
<evidence type="ECO:0000313" key="7">
    <source>
        <dbReference type="Proteomes" id="UP001160148"/>
    </source>
</evidence>
<sequence>MNLVPKKNSDFSTTEYWDSFFTKRKATFEWYGNYENLKRLLTKYISVKDVILISGCGNSDLSLNLYCDGFINLTSVDNSKVVIANMNNKHKNKYPGLVYEIEDILNTKYADEKFSAIIDKGTLDALIADGEVECLTRAMKMFDEIKRILKFGGRYICVSLLQYHIAKFIFSYFSENGWIIRVCQCTEVEDSPDFNGQPVFMVVCTKLNKIPGANPVLEWNPDGLTNERLDSINYLLEIVIDTQKSVSMCFDLTKCQMEDISNNYRFEINCSQTKKPRYTIIIVESPTQKNPNKMTFAAFVVPQGREHEWLFSSEEGQDTLRRNCNVDRLAIISMHRGQIYKNLKQVQGELSRLMLKIAPQGVKRRGETILFLSLGELKDRKIIMESKSEYSGNFVVEEEIGEKDETYRRLVFLNMPHITQSEAKLLTENGEIKIDYSHFQSDYIPYLGLGVGILANRLNRESKILLIGLGGGVLTNLLLNAYKNVNIVALEIDKVVYKIAKEAFGLLEDSRLEVNIGDGLEYICNAVKNNDKYDAVVYDVDAKDPTLGLSGPPKAFLRQDILNNIKSLIGKDGLFLLNFICRASDVKAEILNVLKTNFKQLTSLKIPDDICKVLLAGNSDKAFDAHLLEQTAAYMNQCTKSNPLIACDVIDISALKENIEDIQF</sequence>
<evidence type="ECO:0000256" key="4">
    <source>
        <dbReference type="ARBA" id="ARBA00023268"/>
    </source>
</evidence>
<evidence type="ECO:0000256" key="3">
    <source>
        <dbReference type="ARBA" id="ARBA00022679"/>
    </source>
</evidence>
<dbReference type="EMBL" id="CARXXK010000001">
    <property type="protein sequence ID" value="CAI6342689.1"/>
    <property type="molecule type" value="Genomic_DNA"/>
</dbReference>
<keyword evidence="4" id="KW-0511">Multifunctional enzyme</keyword>
<proteinExistence type="inferred from homology"/>
<keyword evidence="2" id="KW-0489">Methyltransferase</keyword>
<feature type="domain" description="Methyltransferase" evidence="5">
    <location>
        <begin position="54"/>
        <end position="158"/>
    </location>
</feature>
<dbReference type="AlphaFoldDB" id="A0AAV0VEM5"/>
<evidence type="ECO:0000259" key="5">
    <source>
        <dbReference type="Pfam" id="PF13847"/>
    </source>
</evidence>
<dbReference type="CDD" id="cd02440">
    <property type="entry name" value="AdoMet_MTases"/>
    <property type="match status" value="2"/>
</dbReference>
<protein>
    <recommendedName>
        <fullName evidence="5">Methyltransferase domain-containing protein</fullName>
    </recommendedName>
</protein>
<dbReference type="InterPro" id="IPR051419">
    <property type="entry name" value="Lys/N-term_MeTrsfase_sf"/>
</dbReference>
<keyword evidence="7" id="KW-1185">Reference proteome</keyword>
<evidence type="ECO:0000313" key="6">
    <source>
        <dbReference type="EMBL" id="CAI6342689.1"/>
    </source>
</evidence>
<dbReference type="Pfam" id="PF01564">
    <property type="entry name" value="Spermine_synth"/>
    <property type="match status" value="1"/>
</dbReference>
<organism evidence="6 7">
    <name type="scientific">Macrosiphum euphorbiae</name>
    <name type="common">potato aphid</name>
    <dbReference type="NCBI Taxonomy" id="13131"/>
    <lineage>
        <taxon>Eukaryota</taxon>
        <taxon>Metazoa</taxon>
        <taxon>Ecdysozoa</taxon>
        <taxon>Arthropoda</taxon>
        <taxon>Hexapoda</taxon>
        <taxon>Insecta</taxon>
        <taxon>Pterygota</taxon>
        <taxon>Neoptera</taxon>
        <taxon>Paraneoptera</taxon>
        <taxon>Hemiptera</taxon>
        <taxon>Sternorrhyncha</taxon>
        <taxon>Aphidomorpha</taxon>
        <taxon>Aphidoidea</taxon>
        <taxon>Aphididae</taxon>
        <taxon>Macrosiphini</taxon>
        <taxon>Macrosiphum</taxon>
    </lineage>
</organism>
<dbReference type="GO" id="GO:0032259">
    <property type="term" value="P:methylation"/>
    <property type="evidence" value="ECO:0007669"/>
    <property type="project" value="UniProtKB-KW"/>
</dbReference>
<dbReference type="PANTHER" id="PTHR12176:SF78">
    <property type="entry name" value="EEF1A LYSINE AND N-TERMINAL METHYLTRANSFERASE"/>
    <property type="match status" value="1"/>
</dbReference>
<gene>
    <name evidence="6" type="ORF">MEUPH1_LOCUS54</name>
</gene>
<dbReference type="PANTHER" id="PTHR12176">
    <property type="entry name" value="SAM-DEPENDENT METHYLTRANSFERASE SUPERFAMILY PROTEIN"/>
    <property type="match status" value="1"/>
</dbReference>
<dbReference type="Proteomes" id="UP001160148">
    <property type="component" value="Unassembled WGS sequence"/>
</dbReference>
<dbReference type="InterPro" id="IPR029063">
    <property type="entry name" value="SAM-dependent_MTases_sf"/>
</dbReference>
<dbReference type="GO" id="GO:0008168">
    <property type="term" value="F:methyltransferase activity"/>
    <property type="evidence" value="ECO:0007669"/>
    <property type="project" value="UniProtKB-KW"/>
</dbReference>
<dbReference type="InterPro" id="IPR025714">
    <property type="entry name" value="Methyltranfer_dom"/>
</dbReference>
<name>A0AAV0VEM5_9HEMI</name>
<accession>A0AAV0VEM5</accession>
<evidence type="ECO:0000256" key="2">
    <source>
        <dbReference type="ARBA" id="ARBA00022603"/>
    </source>
</evidence>
<reference evidence="6 7" key="1">
    <citation type="submission" date="2023-01" db="EMBL/GenBank/DDBJ databases">
        <authorList>
            <person name="Whitehead M."/>
        </authorList>
    </citation>
    <scope>NUCLEOTIDE SEQUENCE [LARGE SCALE GENOMIC DNA]</scope>
</reference>
<evidence type="ECO:0000256" key="1">
    <source>
        <dbReference type="ARBA" id="ARBA00008361"/>
    </source>
</evidence>
<keyword evidence="3" id="KW-0808">Transferase</keyword>
<dbReference type="Gene3D" id="3.40.50.150">
    <property type="entry name" value="Vaccinia Virus protein VP39"/>
    <property type="match status" value="2"/>
</dbReference>
<comment type="caution">
    <text evidence="6">The sequence shown here is derived from an EMBL/GenBank/DDBJ whole genome shotgun (WGS) entry which is preliminary data.</text>
</comment>